<name>H1KPV2_METEX</name>
<evidence type="ECO:0000313" key="1">
    <source>
        <dbReference type="EMBL" id="EHP90455.1"/>
    </source>
</evidence>
<comment type="caution">
    <text evidence="1">The sequence shown here is derived from an EMBL/GenBank/DDBJ whole genome shotgun (WGS) entry which is preliminary data.</text>
</comment>
<gene>
    <name evidence="1" type="ORF">MetexDRAFT_4665</name>
</gene>
<accession>H1KPV2</accession>
<sequence length="257" mass="28426">MTDLPGLRVAIVGLWLAIRGLGAEGLNYDDMEKLDEAEQLKHAPKTRRHIVDRTDDRRTAWPAIDLDTFERTNSYEIPDVYPLDLISDGAEGRVQYALGTKRMTGKLDLGYFTVDASGAIEHATTMQAATASPHWRLSNVAGVHVYETARGWYADIVFEGLPVGVPTVIGNAVPCGTREEAMRSAVRNLSLCAEREKAVIANFDTMMRWFMFDEIEVPVDPGYLPGIAAKLAAEGYTQEECLGRLAYLRTSSRGTSR</sequence>
<reference evidence="1 2" key="1">
    <citation type="submission" date="2011-09" db="EMBL/GenBank/DDBJ databases">
        <title>The draft genome of Methylobacterium extorquens DSM 13060.</title>
        <authorList>
            <consortium name="US DOE Joint Genome Institute (JGI-PGF)"/>
            <person name="Lucas S."/>
            <person name="Han J."/>
            <person name="Lapidus A."/>
            <person name="Cheng J.-F."/>
            <person name="Goodwin L."/>
            <person name="Pitluck S."/>
            <person name="Peters L."/>
            <person name="Land M.L."/>
            <person name="Hauser L."/>
            <person name="Koskimaki J."/>
            <person name="Halonen O."/>
            <person name="Pirttila A."/>
            <person name="Frank C."/>
            <person name="Woyke T.J."/>
        </authorList>
    </citation>
    <scope>NUCLEOTIDE SEQUENCE [LARGE SCALE GENOMIC DNA]</scope>
    <source>
        <strain evidence="1 2">DSM 13060</strain>
    </source>
</reference>
<dbReference type="EMBL" id="AGJK01000182">
    <property type="protein sequence ID" value="EHP90455.1"/>
    <property type="molecule type" value="Genomic_DNA"/>
</dbReference>
<dbReference type="AlphaFoldDB" id="H1KPV2"/>
<dbReference type="Proteomes" id="UP000004382">
    <property type="component" value="Unassembled WGS sequence"/>
</dbReference>
<dbReference type="PATRIC" id="fig|882800.3.peg.4570"/>
<protein>
    <submittedName>
        <fullName evidence="1">Uncharacterized protein</fullName>
    </submittedName>
</protein>
<organism evidence="1 2">
    <name type="scientific">Methylorubrum extorquens DSM 13060</name>
    <dbReference type="NCBI Taxonomy" id="882800"/>
    <lineage>
        <taxon>Bacteria</taxon>
        <taxon>Pseudomonadati</taxon>
        <taxon>Pseudomonadota</taxon>
        <taxon>Alphaproteobacteria</taxon>
        <taxon>Hyphomicrobiales</taxon>
        <taxon>Methylobacteriaceae</taxon>
        <taxon>Methylorubrum</taxon>
    </lineage>
</organism>
<proteinExistence type="predicted"/>
<evidence type="ECO:0000313" key="2">
    <source>
        <dbReference type="Proteomes" id="UP000004382"/>
    </source>
</evidence>